<comment type="similarity">
    <text evidence="6">Belongs to the ABC-4 integral membrane protein family.</text>
</comment>
<accession>A0ABY1KD01</accession>
<feature type="transmembrane region" description="Helical" evidence="6">
    <location>
        <begin position="621"/>
        <end position="639"/>
    </location>
</feature>
<feature type="domain" description="ABC3 transporter permease C-terminal" evidence="7">
    <location>
        <begin position="63"/>
        <end position="178"/>
    </location>
</feature>
<evidence type="ECO:0000256" key="1">
    <source>
        <dbReference type="ARBA" id="ARBA00004651"/>
    </source>
</evidence>
<feature type="transmembrane region" description="Helical" evidence="6">
    <location>
        <begin position="277"/>
        <end position="296"/>
    </location>
</feature>
<dbReference type="PIRSF" id="PIRSF018968">
    <property type="entry name" value="ABC_permease_BceB"/>
    <property type="match status" value="1"/>
</dbReference>
<evidence type="ECO:0000256" key="3">
    <source>
        <dbReference type="ARBA" id="ARBA00022692"/>
    </source>
</evidence>
<feature type="transmembrane region" description="Helical" evidence="6">
    <location>
        <begin position="109"/>
        <end position="131"/>
    </location>
</feature>
<dbReference type="Proteomes" id="UP000186666">
    <property type="component" value="Unassembled WGS sequence"/>
</dbReference>
<keyword evidence="4 6" id="KW-1133">Transmembrane helix</keyword>
<gene>
    <name evidence="8" type="ORF">SAMN05421578_12420</name>
</gene>
<proteinExistence type="inferred from homology"/>
<evidence type="ECO:0000256" key="5">
    <source>
        <dbReference type="ARBA" id="ARBA00023136"/>
    </source>
</evidence>
<feature type="transmembrane region" description="Helical" evidence="6">
    <location>
        <begin position="582"/>
        <end position="601"/>
    </location>
</feature>
<dbReference type="PANTHER" id="PTHR46795:SF1">
    <property type="entry name" value="ABC TRANSPORTER PERMEASE PROTEIN"/>
    <property type="match status" value="1"/>
</dbReference>
<keyword evidence="2 6" id="KW-1003">Cell membrane</keyword>
<organism evidence="8 9">
    <name type="scientific">Paenibacillus macquariensis</name>
    <dbReference type="NCBI Taxonomy" id="948756"/>
    <lineage>
        <taxon>Bacteria</taxon>
        <taxon>Bacillati</taxon>
        <taxon>Bacillota</taxon>
        <taxon>Bacilli</taxon>
        <taxon>Bacillales</taxon>
        <taxon>Paenibacillaceae</taxon>
        <taxon>Paenibacillus</taxon>
    </lineage>
</organism>
<feature type="transmembrane region" description="Helical" evidence="6">
    <location>
        <begin position="151"/>
        <end position="174"/>
    </location>
</feature>
<feature type="transmembrane region" description="Helical" evidence="6">
    <location>
        <begin position="529"/>
        <end position="550"/>
    </location>
</feature>
<dbReference type="RefSeq" id="WP_068584799.1">
    <property type="nucleotide sequence ID" value="NZ_FTNK01000024.1"/>
</dbReference>
<dbReference type="InterPro" id="IPR027022">
    <property type="entry name" value="ABC_permease_BceB-typ"/>
</dbReference>
<comment type="caution">
    <text evidence="8">The sequence shown here is derived from an EMBL/GenBank/DDBJ whole genome shotgun (WGS) entry which is preliminary data.</text>
</comment>
<feature type="transmembrane region" description="Helical" evidence="6">
    <location>
        <begin position="221"/>
        <end position="245"/>
    </location>
</feature>
<feature type="transmembrane region" description="Helical" evidence="6">
    <location>
        <begin position="18"/>
        <end position="40"/>
    </location>
</feature>
<reference evidence="8 9" key="1">
    <citation type="submission" date="2017-01" db="EMBL/GenBank/DDBJ databases">
        <authorList>
            <person name="Varghese N."/>
            <person name="Submissions S."/>
        </authorList>
    </citation>
    <scope>NUCLEOTIDE SEQUENCE [LARGE SCALE GENOMIC DNA]</scope>
    <source>
        <strain evidence="8 9">ATCC 23464</strain>
    </source>
</reference>
<dbReference type="InterPro" id="IPR052536">
    <property type="entry name" value="ABC-4_Integral_Memb_Prot"/>
</dbReference>
<name>A0ABY1KD01_9BACL</name>
<evidence type="ECO:0000313" key="9">
    <source>
        <dbReference type="Proteomes" id="UP000186666"/>
    </source>
</evidence>
<evidence type="ECO:0000256" key="6">
    <source>
        <dbReference type="PIRNR" id="PIRNR018968"/>
    </source>
</evidence>
<dbReference type="InterPro" id="IPR003838">
    <property type="entry name" value="ABC3_permease_C"/>
</dbReference>
<keyword evidence="9" id="KW-1185">Reference proteome</keyword>
<feature type="transmembrane region" description="Helical" evidence="6">
    <location>
        <begin position="60"/>
        <end position="80"/>
    </location>
</feature>
<keyword evidence="5 6" id="KW-0472">Membrane</keyword>
<sequence length="648" mass="73328">MTFSQFAWNNVTRNARAYVAYFLCSTFSVSIFFSYAIFMFHPALMGDELGMSVHVGMQAAEYVIFFFSFFFVLYSISSFLKARKKEFGILTILGAEQSQIYTIVFMENLIIGALSIVSGLGFGLLFSKLFLLLSTEMTGLEGLNFYFPTQAIGLTAGAFAALFIIISFTTTLFLRKQQTLELLKGSSKPKTEPKASIFLSLLSAACIGGAFFLAQKDIGETYIFVLGLGTIGTYFFFTQLSVYMIRLMKRSQAFFYRGVNLLWLSEMAYKIKDSARIFFIITVVTAMACGFLSIVLSGDAQNKREFTNNPFAIQYKSYDTVTPNWDQDILRIDQILDRNEIKYDQIQFEGLNVMFEEETSGLFGLMRLSSYKQLVEVYNLSDVDVLKDQEAILINNTSNTYTRTGEKQTEGFTTYPTLTFNTSSSFDVLMQQSAAMPGIYDARLVVLSDERFNDLYELLLSRPNAQSPSATVFYIIPEWSNDHLPQENSQELKVTGEINTVMNKDLGSSISLRAMDYLQMKQGFSIIKFVWIFIAAMFSVSSVSFLYFKLYSDLKSDQRMYQSLSRIGLTEQEMSRSASIQLSVLFFLPLFIASLGSIITVELIRPELGMATTIQSSLTAVVGYFIVQVVYFIVIRALYVQKLKKAMF</sequence>
<evidence type="ECO:0000256" key="2">
    <source>
        <dbReference type="ARBA" id="ARBA00022475"/>
    </source>
</evidence>
<keyword evidence="6" id="KW-0813">Transport</keyword>
<dbReference type="EMBL" id="FTNK01000024">
    <property type="protein sequence ID" value="SIR62622.1"/>
    <property type="molecule type" value="Genomic_DNA"/>
</dbReference>
<evidence type="ECO:0000259" key="7">
    <source>
        <dbReference type="Pfam" id="PF02687"/>
    </source>
</evidence>
<keyword evidence="3 6" id="KW-0812">Transmembrane</keyword>
<evidence type="ECO:0000313" key="8">
    <source>
        <dbReference type="EMBL" id="SIR62622.1"/>
    </source>
</evidence>
<dbReference type="PANTHER" id="PTHR46795">
    <property type="entry name" value="ABC TRANSPORTER PERMEASE-RELATED-RELATED"/>
    <property type="match status" value="1"/>
</dbReference>
<dbReference type="Pfam" id="PF02687">
    <property type="entry name" value="FtsX"/>
    <property type="match status" value="1"/>
</dbReference>
<evidence type="ECO:0000256" key="4">
    <source>
        <dbReference type="ARBA" id="ARBA00022989"/>
    </source>
</evidence>
<comment type="subcellular location">
    <subcellularLocation>
        <location evidence="1 6">Cell membrane</location>
        <topology evidence="1 6">Multi-pass membrane protein</topology>
    </subcellularLocation>
</comment>
<protein>
    <submittedName>
        <fullName evidence="8">ABC transport system permease protein</fullName>
    </submittedName>
</protein>
<feature type="transmembrane region" description="Helical" evidence="6">
    <location>
        <begin position="195"/>
        <end position="215"/>
    </location>
</feature>